<evidence type="ECO:0000256" key="5">
    <source>
        <dbReference type="ARBA" id="ARBA00023163"/>
    </source>
</evidence>
<keyword evidence="11" id="KW-1185">Reference proteome</keyword>
<evidence type="ECO:0000259" key="9">
    <source>
        <dbReference type="PROSITE" id="PS00716"/>
    </source>
</evidence>
<dbReference type="RefSeq" id="WP_281913871.1">
    <property type="nucleotide sequence ID" value="NZ_AP026966.1"/>
</dbReference>
<feature type="region of interest" description="Sigma-70 factor domain-3" evidence="6">
    <location>
        <begin position="750"/>
        <end position="826"/>
    </location>
</feature>
<dbReference type="InterPro" id="IPR007630">
    <property type="entry name" value="RNA_pol_sigma70_r4"/>
</dbReference>
<dbReference type="Pfam" id="PF04546">
    <property type="entry name" value="Sigma70_ner"/>
    <property type="match status" value="1"/>
</dbReference>
<name>A0ABN6TC81_9BURK</name>
<dbReference type="SUPFAM" id="SSF88946">
    <property type="entry name" value="Sigma2 domain of RNA polymerase sigma factors"/>
    <property type="match status" value="1"/>
</dbReference>
<evidence type="ECO:0000256" key="3">
    <source>
        <dbReference type="ARBA" id="ARBA00023082"/>
    </source>
</evidence>
<dbReference type="Pfam" id="PF04539">
    <property type="entry name" value="Sigma70_r3"/>
    <property type="match status" value="1"/>
</dbReference>
<keyword evidence="4 6" id="KW-0238">DNA-binding</keyword>
<dbReference type="InterPro" id="IPR009042">
    <property type="entry name" value="RNA_pol_sigma70_r1_2"/>
</dbReference>
<evidence type="ECO:0000256" key="4">
    <source>
        <dbReference type="ARBA" id="ARBA00023125"/>
    </source>
</evidence>
<dbReference type="InterPro" id="IPR000943">
    <property type="entry name" value="RNA_pol_sigma70"/>
</dbReference>
<dbReference type="HAMAP" id="MF_00963">
    <property type="entry name" value="Sigma70_RpoD_SigA"/>
    <property type="match status" value="1"/>
</dbReference>
<dbReference type="PANTHER" id="PTHR30603:SF60">
    <property type="entry name" value="RNA POLYMERASE SIGMA FACTOR RPOD"/>
    <property type="match status" value="1"/>
</dbReference>
<evidence type="ECO:0000256" key="7">
    <source>
        <dbReference type="SAM" id="MobiDB-lite"/>
    </source>
</evidence>
<evidence type="ECO:0000313" key="11">
    <source>
        <dbReference type="Proteomes" id="UP001163336"/>
    </source>
</evidence>
<dbReference type="InterPro" id="IPR050239">
    <property type="entry name" value="Sigma-70_RNA_pol_init_factors"/>
</dbReference>
<evidence type="ECO:0000256" key="6">
    <source>
        <dbReference type="HAMAP-Rule" id="MF_00963"/>
    </source>
</evidence>
<dbReference type="InterPro" id="IPR042189">
    <property type="entry name" value="RNA_pol_sigma_70_r1_1_sf"/>
</dbReference>
<keyword evidence="1 6" id="KW-0963">Cytoplasm</keyword>
<feature type="domain" description="RNA polymerase sigma-70" evidence="8">
    <location>
        <begin position="695"/>
        <end position="708"/>
    </location>
</feature>
<comment type="similarity">
    <text evidence="6">Belongs to the sigma-70 factor family. RpoD/SigA subfamily.</text>
</comment>
<feature type="short sequence motif" description="Interaction with polymerase core subunit RpoC" evidence="6">
    <location>
        <begin position="695"/>
        <end position="698"/>
    </location>
</feature>
<feature type="domain" description="RNA polymerase sigma-70" evidence="9">
    <location>
        <begin position="864"/>
        <end position="890"/>
    </location>
</feature>
<dbReference type="NCBIfam" id="TIGR02393">
    <property type="entry name" value="RpoD_Cterm"/>
    <property type="match status" value="1"/>
</dbReference>
<sequence length="906" mass="98194">MKNTAKTLTLTAKKAPAKATAQLAVPKTATSYFLETEAAAKVTVVKTRSRLASAKAALEAQQAPGEVEAAANEAVLDTPAVAEPAAQAVEPVAEVVAEAAPPAPVAQAEAAPAAEPAPFEDYTAAVPNAAATVVVRKRGSKLAALKAAVEAPQAEAAPAAAAPAAAAPAAEEAPAAPKVVRTRTRRTDANALPAPAVPSTAVGAVSATTDAAALAAIDTSGYLLPQVKVPGRRGRKPSEFVPENDEVAALNAVERAEMKAASKLRERKAKGLAGVLGGENGFSEAELEKRRQQIKNLINMGKERGYLTHAEINDQLPENIIDPEAIEGIIATFNDMGIAVYERAPEAEMMLLSDNVPTATTEDEVEAAAATALSTVDSDFGRTTDPVRMYMREMGAVSLLTREGEIEIAKRIEDGLKDMVQAISACPTTISEIIALSHKIASDEMKIDDVVDGFVDLNDAAPAPAAAPSRASDDEEEEEEVEEEEEEGAASGGAAGYSAEQLAQLRKSALEKFALIEKQFDRMGHAFKTVGYGSEEYEAAQAIISNELLGIRFTAKIVEKLCDTLRGQMDEVRSIERAVLDICVNRCGMPRAHFIKVFPGNETDLAWGDREVDCAYPYSAVLSRNLPAIKELQQRMIDLQARVALPLADLRRINKQMAAGEKRARQAKREMTVANLRLVISIAKKYINRGLQFLDLIQEGNIGLLKAVDKFEYRRGYKFSTYATWWIRQAITRSIADMARTIRVPVHMIETINKMNRISRQIMQETGSEPDLPTLAAKMEMPENKVREIMKIAKEPISMETPMGEDGDSQLGDFIEDNTTLAPLDAALHASMRNVIKEVLDSLTPREAKVLRMRYGVEMSNDHTLEEVGKQFDVTRERIRQIEAKAMSKLRQPSRSDKLKTFLHNQ</sequence>
<dbReference type="InterPro" id="IPR036388">
    <property type="entry name" value="WH-like_DNA-bd_sf"/>
</dbReference>
<feature type="region of interest" description="Disordered" evidence="7">
    <location>
        <begin position="461"/>
        <end position="495"/>
    </location>
</feature>
<feature type="region of interest" description="Disordered" evidence="7">
    <location>
        <begin position="887"/>
        <end position="906"/>
    </location>
</feature>
<dbReference type="InterPro" id="IPR007127">
    <property type="entry name" value="RNA_pol_sigma_70_r1_1"/>
</dbReference>
<feature type="compositionally biased region" description="Low complexity" evidence="7">
    <location>
        <begin position="461"/>
        <end position="470"/>
    </location>
</feature>
<keyword evidence="3 6" id="KW-0731">Sigma factor</keyword>
<dbReference type="EMBL" id="AP026966">
    <property type="protein sequence ID" value="BDT58484.1"/>
    <property type="molecule type" value="Genomic_DNA"/>
</dbReference>
<dbReference type="PRINTS" id="PR00046">
    <property type="entry name" value="SIGMA70FCT"/>
</dbReference>
<dbReference type="Pfam" id="PF00140">
    <property type="entry name" value="Sigma70_r1_2"/>
    <property type="match status" value="1"/>
</dbReference>
<feature type="compositionally biased region" description="Acidic residues" evidence="7">
    <location>
        <begin position="473"/>
        <end position="488"/>
    </location>
</feature>
<dbReference type="Pfam" id="PF04542">
    <property type="entry name" value="Sigma70_r2"/>
    <property type="match status" value="1"/>
</dbReference>
<evidence type="ECO:0000256" key="1">
    <source>
        <dbReference type="ARBA" id="ARBA00022490"/>
    </source>
</evidence>
<dbReference type="PROSITE" id="PS00716">
    <property type="entry name" value="SIGMA70_2"/>
    <property type="match status" value="1"/>
</dbReference>
<dbReference type="Gene3D" id="1.10.10.10">
    <property type="entry name" value="Winged helix-like DNA-binding domain superfamily/Winged helix DNA-binding domain"/>
    <property type="match status" value="2"/>
</dbReference>
<evidence type="ECO:0000259" key="8">
    <source>
        <dbReference type="PROSITE" id="PS00715"/>
    </source>
</evidence>
<dbReference type="PANTHER" id="PTHR30603">
    <property type="entry name" value="RNA POLYMERASE SIGMA FACTOR RPO"/>
    <property type="match status" value="1"/>
</dbReference>
<comment type="subcellular location">
    <subcellularLocation>
        <location evidence="6">Cytoplasm</location>
    </subcellularLocation>
</comment>
<dbReference type="InterPro" id="IPR012760">
    <property type="entry name" value="RNA_pol_sigma_RpoD_C"/>
</dbReference>
<dbReference type="NCBIfam" id="NF004208">
    <property type="entry name" value="PRK05658.1"/>
    <property type="match status" value="1"/>
</dbReference>
<dbReference type="InterPro" id="IPR014284">
    <property type="entry name" value="RNA_pol_sigma-70_dom"/>
</dbReference>
<dbReference type="InterPro" id="IPR013325">
    <property type="entry name" value="RNA_pol_sigma_r2"/>
</dbReference>
<dbReference type="InterPro" id="IPR007627">
    <property type="entry name" value="RNA_pol_sigma70_r2"/>
</dbReference>
<feature type="DNA-binding region" description="H-T-H motif" evidence="6">
    <location>
        <begin position="865"/>
        <end position="884"/>
    </location>
</feature>
<dbReference type="InterPro" id="IPR007631">
    <property type="entry name" value="RNA_pol_sigma_70_non-ess"/>
</dbReference>
<dbReference type="InterPro" id="IPR013324">
    <property type="entry name" value="RNA_pol_sigma_r3/r4-like"/>
</dbReference>
<gene>
    <name evidence="6" type="primary">rpoD</name>
    <name evidence="10" type="ORF">MasN3_19780</name>
</gene>
<keyword evidence="5 6" id="KW-0804">Transcription</keyword>
<dbReference type="Pfam" id="PF04545">
    <property type="entry name" value="Sigma70_r4"/>
    <property type="match status" value="1"/>
</dbReference>
<evidence type="ECO:0000256" key="2">
    <source>
        <dbReference type="ARBA" id="ARBA00023015"/>
    </source>
</evidence>
<dbReference type="Proteomes" id="UP001163336">
    <property type="component" value="Chromosome"/>
</dbReference>
<keyword evidence="2 6" id="KW-0805">Transcription regulation</keyword>
<dbReference type="Gene3D" id="1.10.601.10">
    <property type="entry name" value="RNA Polymerase Primary Sigma Factor"/>
    <property type="match status" value="1"/>
</dbReference>
<comment type="function">
    <text evidence="6">Sigma factors are initiation factors that promote the attachment of RNA polymerase to specific initiation sites and are then released. This sigma factor is the primary sigma factor during exponential growth.</text>
</comment>
<protein>
    <recommendedName>
        <fullName evidence="6">RNA polymerase sigma factor RpoD</fullName>
    </recommendedName>
    <alternativeName>
        <fullName evidence="6">Sigma-70</fullName>
    </alternativeName>
</protein>
<evidence type="ECO:0000313" key="10">
    <source>
        <dbReference type="EMBL" id="BDT58484.1"/>
    </source>
</evidence>
<dbReference type="NCBIfam" id="TIGR02937">
    <property type="entry name" value="sigma70-ECF"/>
    <property type="match status" value="1"/>
</dbReference>
<dbReference type="InterPro" id="IPR028630">
    <property type="entry name" value="Sigma70_RpoD"/>
</dbReference>
<dbReference type="CDD" id="cd06171">
    <property type="entry name" value="Sigma70_r4"/>
    <property type="match status" value="1"/>
</dbReference>
<dbReference type="Gene3D" id="1.10.220.120">
    <property type="entry name" value="Sigma-70 factor, region 1.1"/>
    <property type="match status" value="1"/>
</dbReference>
<proteinExistence type="inferred from homology"/>
<feature type="region of interest" description="Sigma-70 factor domain-4" evidence="6">
    <location>
        <begin position="839"/>
        <end position="892"/>
    </location>
</feature>
<dbReference type="SUPFAM" id="SSF88659">
    <property type="entry name" value="Sigma3 and sigma4 domains of RNA polymerase sigma factors"/>
    <property type="match status" value="2"/>
</dbReference>
<organism evidence="10 11">
    <name type="scientific">Massilia varians</name>
    <dbReference type="NCBI Taxonomy" id="457921"/>
    <lineage>
        <taxon>Bacteria</taxon>
        <taxon>Pseudomonadati</taxon>
        <taxon>Pseudomonadota</taxon>
        <taxon>Betaproteobacteria</taxon>
        <taxon>Burkholderiales</taxon>
        <taxon>Oxalobacteraceae</taxon>
        <taxon>Telluria group</taxon>
        <taxon>Massilia</taxon>
    </lineage>
</organism>
<accession>A0ABN6TC81</accession>
<dbReference type="InterPro" id="IPR007624">
    <property type="entry name" value="RNA_pol_sigma70_r3"/>
</dbReference>
<dbReference type="Pfam" id="PF03979">
    <property type="entry name" value="Sigma70_r1_1"/>
    <property type="match status" value="1"/>
</dbReference>
<reference evidence="10" key="1">
    <citation type="submission" date="2022-11" db="EMBL/GenBank/DDBJ databases">
        <title>Isolation and characterization of PLA-degrading bacterium Massilia sp. from Antarctic soil.</title>
        <authorList>
            <person name="Sato K."/>
            <person name="Gomez-Fuentes C."/>
            <person name="Ahmad S.A."/>
            <person name="Zulkharnain A."/>
        </authorList>
    </citation>
    <scope>NUCLEOTIDE SEQUENCE</scope>
    <source>
        <strain evidence="10">N-3</strain>
    </source>
</reference>
<comment type="subunit">
    <text evidence="6">Interacts transiently with the RNA polymerase catalytic core.</text>
</comment>
<feature type="region of interest" description="Sigma-70 factor domain-2" evidence="6">
    <location>
        <begin position="671"/>
        <end position="741"/>
    </location>
</feature>
<dbReference type="PROSITE" id="PS00715">
    <property type="entry name" value="SIGMA70_1"/>
    <property type="match status" value="1"/>
</dbReference>